<dbReference type="Pfam" id="PF12822">
    <property type="entry name" value="ECF_trnsprt"/>
    <property type="match status" value="1"/>
</dbReference>
<dbReference type="InterPro" id="IPR024529">
    <property type="entry name" value="ECF_trnsprt_substrate-spec"/>
</dbReference>
<keyword evidence="1" id="KW-0472">Membrane</keyword>
<evidence type="ECO:0000313" key="3">
    <source>
        <dbReference type="Proteomes" id="UP000824089"/>
    </source>
</evidence>
<reference evidence="2" key="2">
    <citation type="journal article" date="2021" name="PeerJ">
        <title>Extensive microbial diversity within the chicken gut microbiome revealed by metagenomics and culture.</title>
        <authorList>
            <person name="Gilroy R."/>
            <person name="Ravi A."/>
            <person name="Getino M."/>
            <person name="Pursley I."/>
            <person name="Horton D.L."/>
            <person name="Alikhan N.F."/>
            <person name="Baker D."/>
            <person name="Gharbi K."/>
            <person name="Hall N."/>
            <person name="Watson M."/>
            <person name="Adriaenssens E.M."/>
            <person name="Foster-Nyarko E."/>
            <person name="Jarju S."/>
            <person name="Secka A."/>
            <person name="Antonio M."/>
            <person name="Oren A."/>
            <person name="Chaudhuri R.R."/>
            <person name="La Ragione R."/>
            <person name="Hildebrand F."/>
            <person name="Pallen M.J."/>
        </authorList>
    </citation>
    <scope>NUCLEOTIDE SEQUENCE</scope>
    <source>
        <strain evidence="2">CHK195-4489</strain>
    </source>
</reference>
<sequence>MMKQKYLTGTLKLVYAAVCLSLCLVLPFLTGQIPEIGSKLSPMHLPVLLCGFLCGWQYGLAVGAVAAPLRFLLFTMPPFPNCLFMAFELAAYGLMTGLFYKVFPKKAGYIYVNLILSMLIGRIVWGAARFALMGLTNTTFSFQLFLSGAFLDAIPGIICQIVLVPLIVIALQRANGLPAGRSAKRAPSASAQETV</sequence>
<dbReference type="Gene3D" id="1.10.1760.20">
    <property type="match status" value="1"/>
</dbReference>
<dbReference type="EMBL" id="DVMM01000018">
    <property type="protein sequence ID" value="HIU28840.1"/>
    <property type="molecule type" value="Genomic_DNA"/>
</dbReference>
<evidence type="ECO:0000313" key="2">
    <source>
        <dbReference type="EMBL" id="HIU28840.1"/>
    </source>
</evidence>
<feature type="transmembrane region" description="Helical" evidence="1">
    <location>
        <begin position="12"/>
        <end position="33"/>
    </location>
</feature>
<keyword evidence="1" id="KW-0812">Transmembrane</keyword>
<feature type="transmembrane region" description="Helical" evidence="1">
    <location>
        <begin position="144"/>
        <end position="171"/>
    </location>
</feature>
<keyword evidence="1" id="KW-1133">Transmembrane helix</keyword>
<evidence type="ECO:0000256" key="1">
    <source>
        <dbReference type="SAM" id="Phobius"/>
    </source>
</evidence>
<comment type="caution">
    <text evidence="2">The sequence shown here is derived from an EMBL/GenBank/DDBJ whole genome shotgun (WGS) entry which is preliminary data.</text>
</comment>
<feature type="transmembrane region" description="Helical" evidence="1">
    <location>
        <begin position="45"/>
        <end position="69"/>
    </location>
</feature>
<feature type="transmembrane region" description="Helical" evidence="1">
    <location>
        <begin position="109"/>
        <end position="132"/>
    </location>
</feature>
<accession>A0A9D1I8C9</accession>
<dbReference type="GO" id="GO:0022857">
    <property type="term" value="F:transmembrane transporter activity"/>
    <property type="evidence" value="ECO:0007669"/>
    <property type="project" value="InterPro"/>
</dbReference>
<proteinExistence type="predicted"/>
<protein>
    <submittedName>
        <fullName evidence="2">ECF transporter S component</fullName>
    </submittedName>
</protein>
<reference evidence="2" key="1">
    <citation type="submission" date="2020-10" db="EMBL/GenBank/DDBJ databases">
        <authorList>
            <person name="Gilroy R."/>
        </authorList>
    </citation>
    <scope>NUCLEOTIDE SEQUENCE</scope>
    <source>
        <strain evidence="2">CHK195-4489</strain>
    </source>
</reference>
<feature type="transmembrane region" description="Helical" evidence="1">
    <location>
        <begin position="81"/>
        <end position="103"/>
    </location>
</feature>
<organism evidence="2 3">
    <name type="scientific">Candidatus Egerieisoma faecipullorum</name>
    <dbReference type="NCBI Taxonomy" id="2840963"/>
    <lineage>
        <taxon>Bacteria</taxon>
        <taxon>Bacillati</taxon>
        <taxon>Bacillota</taxon>
        <taxon>Clostridia</taxon>
        <taxon>Eubacteriales</taxon>
        <taxon>Clostridiaceae</taxon>
        <taxon>Clostridiaceae incertae sedis</taxon>
        <taxon>Candidatus Egerieisoma</taxon>
    </lineage>
</organism>
<name>A0A9D1I8C9_9CLOT</name>
<dbReference type="Proteomes" id="UP000824089">
    <property type="component" value="Unassembled WGS sequence"/>
</dbReference>
<gene>
    <name evidence="2" type="ORF">IAD50_00935</name>
</gene>
<dbReference type="AlphaFoldDB" id="A0A9D1I8C9"/>